<dbReference type="SUPFAM" id="SSF46785">
    <property type="entry name" value="Winged helix' DNA-binding domain"/>
    <property type="match status" value="1"/>
</dbReference>
<dbReference type="RefSeq" id="WP_046515604.1">
    <property type="nucleotide sequence ID" value="NZ_LAYZ01000023.1"/>
</dbReference>
<evidence type="ECO:0000313" key="6">
    <source>
        <dbReference type="Proteomes" id="UP000034287"/>
    </source>
</evidence>
<dbReference type="Gene3D" id="1.20.120.530">
    <property type="entry name" value="GntR ligand-binding domain-like"/>
    <property type="match status" value="1"/>
</dbReference>
<dbReference type="InterPro" id="IPR036388">
    <property type="entry name" value="WH-like_DNA-bd_sf"/>
</dbReference>
<dbReference type="GO" id="GO:0003700">
    <property type="term" value="F:DNA-binding transcription factor activity"/>
    <property type="evidence" value="ECO:0007669"/>
    <property type="project" value="InterPro"/>
</dbReference>
<dbReference type="STRING" id="1432562.WN59_08265"/>
<evidence type="ECO:0000313" key="5">
    <source>
        <dbReference type="EMBL" id="KKK34260.1"/>
    </source>
</evidence>
<evidence type="ECO:0000256" key="1">
    <source>
        <dbReference type="ARBA" id="ARBA00023015"/>
    </source>
</evidence>
<dbReference type="Pfam" id="PF00392">
    <property type="entry name" value="GntR"/>
    <property type="match status" value="1"/>
</dbReference>
<dbReference type="AlphaFoldDB" id="A0A0M2SNM1"/>
<dbReference type="CDD" id="cd07377">
    <property type="entry name" value="WHTH_GntR"/>
    <property type="match status" value="1"/>
</dbReference>
<reference evidence="5 6" key="1">
    <citation type="submission" date="2015-04" db="EMBL/GenBank/DDBJ databases">
        <title>Taxonomic description and genome sequence of Salinicoccus sediminis sp. nov., a novel hyper halotolerant bacterium isolated from marine sediment.</title>
        <authorList>
            <person name="Mathan Kumar R."/>
            <person name="Kaur G."/>
            <person name="Kumar N."/>
            <person name="Kumar A."/>
            <person name="Singh N.K."/>
            <person name="Kaur N."/>
            <person name="Mayilraj S."/>
        </authorList>
    </citation>
    <scope>NUCLEOTIDE SEQUENCE [LARGE SCALE GENOMIC DNA]</scope>
    <source>
        <strain evidence="5 6">SV-16</strain>
    </source>
</reference>
<protein>
    <recommendedName>
        <fullName evidence="4">HTH gntR-type domain-containing protein</fullName>
    </recommendedName>
</protein>
<dbReference type="InterPro" id="IPR011711">
    <property type="entry name" value="GntR_C"/>
</dbReference>
<proteinExistence type="predicted"/>
<keyword evidence="6" id="KW-1185">Reference proteome</keyword>
<dbReference type="InterPro" id="IPR000524">
    <property type="entry name" value="Tscrpt_reg_HTH_GntR"/>
</dbReference>
<organism evidence="5 6">
    <name type="scientific">Salinicoccus sediminis</name>
    <dbReference type="NCBI Taxonomy" id="1432562"/>
    <lineage>
        <taxon>Bacteria</taxon>
        <taxon>Bacillati</taxon>
        <taxon>Bacillota</taxon>
        <taxon>Bacilli</taxon>
        <taxon>Bacillales</taxon>
        <taxon>Staphylococcaceae</taxon>
        <taxon>Salinicoccus</taxon>
    </lineage>
</organism>
<dbReference type="Gene3D" id="1.10.10.10">
    <property type="entry name" value="Winged helix-like DNA-binding domain superfamily/Winged helix DNA-binding domain"/>
    <property type="match status" value="1"/>
</dbReference>
<keyword evidence="3" id="KW-0804">Transcription</keyword>
<dbReference type="Pfam" id="PF07729">
    <property type="entry name" value="FCD"/>
    <property type="match status" value="1"/>
</dbReference>
<evidence type="ECO:0000256" key="2">
    <source>
        <dbReference type="ARBA" id="ARBA00023125"/>
    </source>
</evidence>
<dbReference type="GO" id="GO:0003677">
    <property type="term" value="F:DNA binding"/>
    <property type="evidence" value="ECO:0007669"/>
    <property type="project" value="UniProtKB-KW"/>
</dbReference>
<dbReference type="PATRIC" id="fig|1432562.3.peg.1623"/>
<dbReference type="EMBL" id="LAYZ01000023">
    <property type="protein sequence ID" value="KKK34260.1"/>
    <property type="molecule type" value="Genomic_DNA"/>
</dbReference>
<dbReference type="SMART" id="SM00345">
    <property type="entry name" value="HTH_GNTR"/>
    <property type="match status" value="1"/>
</dbReference>
<name>A0A0M2SNM1_9STAP</name>
<keyword evidence="1" id="KW-0805">Transcription regulation</keyword>
<sequence>MMEPISNTERKSLKQTVIQEIKSYIIEHGLSEGDKLPTERKFTEMYGVSRSVVREALSYLENTGVISIRQGQGATLSRSNIDKLLSNFFFLWKINGGDFEEVLSLRLIFESSAIDEIIRNDEAEQFAALEAVLKRYDTVDSAARFREIDREFHEQLLRSTGNDLFIQMTSIITNYFFEVAPSIDLSSEEIKKMLKEHREIIEKIIDKDAEGAKKILSGHLGNVRKD</sequence>
<gene>
    <name evidence="5" type="ORF">WN59_08265</name>
</gene>
<dbReference type="PRINTS" id="PR00035">
    <property type="entry name" value="HTHGNTR"/>
</dbReference>
<dbReference type="PROSITE" id="PS50949">
    <property type="entry name" value="HTH_GNTR"/>
    <property type="match status" value="1"/>
</dbReference>
<accession>A0A0M2SNM1</accession>
<dbReference type="InterPro" id="IPR036390">
    <property type="entry name" value="WH_DNA-bd_sf"/>
</dbReference>
<dbReference type="SUPFAM" id="SSF48008">
    <property type="entry name" value="GntR ligand-binding domain-like"/>
    <property type="match status" value="1"/>
</dbReference>
<dbReference type="Proteomes" id="UP000034287">
    <property type="component" value="Unassembled WGS sequence"/>
</dbReference>
<dbReference type="PANTHER" id="PTHR43537">
    <property type="entry name" value="TRANSCRIPTIONAL REGULATOR, GNTR FAMILY"/>
    <property type="match status" value="1"/>
</dbReference>
<dbReference type="PANTHER" id="PTHR43537:SF5">
    <property type="entry name" value="UXU OPERON TRANSCRIPTIONAL REGULATOR"/>
    <property type="match status" value="1"/>
</dbReference>
<comment type="caution">
    <text evidence="5">The sequence shown here is derived from an EMBL/GenBank/DDBJ whole genome shotgun (WGS) entry which is preliminary data.</text>
</comment>
<feature type="domain" description="HTH gntR-type" evidence="4">
    <location>
        <begin position="11"/>
        <end position="79"/>
    </location>
</feature>
<dbReference type="InterPro" id="IPR008920">
    <property type="entry name" value="TF_FadR/GntR_C"/>
</dbReference>
<keyword evidence="2" id="KW-0238">DNA-binding</keyword>
<dbReference type="SMART" id="SM00895">
    <property type="entry name" value="FCD"/>
    <property type="match status" value="1"/>
</dbReference>
<evidence type="ECO:0000256" key="3">
    <source>
        <dbReference type="ARBA" id="ARBA00023163"/>
    </source>
</evidence>
<evidence type="ECO:0000259" key="4">
    <source>
        <dbReference type="PROSITE" id="PS50949"/>
    </source>
</evidence>